<dbReference type="PANTHER" id="PTHR32322">
    <property type="entry name" value="INNER MEMBRANE TRANSPORTER"/>
    <property type="match status" value="1"/>
</dbReference>
<dbReference type="OrthoDB" id="321830at2"/>
<comment type="subcellular location">
    <subcellularLocation>
        <location evidence="1">Membrane</location>
        <topology evidence="1">Multi-pass membrane protein</topology>
    </subcellularLocation>
</comment>
<dbReference type="SUPFAM" id="SSF103481">
    <property type="entry name" value="Multidrug resistance efflux transporter EmrE"/>
    <property type="match status" value="2"/>
</dbReference>
<gene>
    <name evidence="7" type="ORF">C9I99_06790</name>
</gene>
<dbReference type="AlphaFoldDB" id="A0A2T3J148"/>
<keyword evidence="3 5" id="KW-1133">Transmembrane helix</keyword>
<evidence type="ECO:0000256" key="4">
    <source>
        <dbReference type="ARBA" id="ARBA00023136"/>
    </source>
</evidence>
<dbReference type="PANTHER" id="PTHR32322:SF9">
    <property type="entry name" value="AMINO-ACID METABOLITE EFFLUX PUMP-RELATED"/>
    <property type="match status" value="1"/>
</dbReference>
<keyword evidence="2 5" id="KW-0812">Transmembrane</keyword>
<dbReference type="InterPro" id="IPR000620">
    <property type="entry name" value="EamA_dom"/>
</dbReference>
<feature type="transmembrane region" description="Helical" evidence="5">
    <location>
        <begin position="84"/>
        <end position="103"/>
    </location>
</feature>
<reference evidence="7 8" key="1">
    <citation type="submission" date="2018-03" db="EMBL/GenBank/DDBJ databases">
        <title>Whole genome sequencing of Histamine producing bacteria.</title>
        <authorList>
            <person name="Butler K."/>
        </authorList>
    </citation>
    <scope>NUCLEOTIDE SEQUENCE [LARGE SCALE GENOMIC DNA]</scope>
    <source>
        <strain evidence="7 8">JCM 13586</strain>
    </source>
</reference>
<evidence type="ECO:0000256" key="2">
    <source>
        <dbReference type="ARBA" id="ARBA00022692"/>
    </source>
</evidence>
<evidence type="ECO:0000313" key="8">
    <source>
        <dbReference type="Proteomes" id="UP000241222"/>
    </source>
</evidence>
<evidence type="ECO:0000256" key="3">
    <source>
        <dbReference type="ARBA" id="ARBA00022989"/>
    </source>
</evidence>
<feature type="transmembrane region" description="Helical" evidence="5">
    <location>
        <begin position="28"/>
        <end position="48"/>
    </location>
</feature>
<keyword evidence="4 5" id="KW-0472">Membrane</keyword>
<dbReference type="GO" id="GO:0016020">
    <property type="term" value="C:membrane"/>
    <property type="evidence" value="ECO:0007669"/>
    <property type="project" value="UniProtKB-SubCell"/>
</dbReference>
<sequence>MLAFAGNSLLCRLALVEGSIDAGSFTLIRLISGAITLVVLTLAMHSKASYLPVNWKKSDIVGAMMLFGYATTFSFSYVNIATGTGALILFASVQFSMIGFHLFSGNRMQLWEWGGVGVSLIGFGYLLLPTATRPDVLAALLMIIAGMCWAAFTILGKQSTERPSILTMSINFLLASLLAVLVVVLVPLSMEIEHITYRGALLAVLSGAVASGIGYAIWYAVLPTLSILRASVVQLSVPALASIGGWTVLREAITISTGIATLLILGGIALVFAVRN</sequence>
<protein>
    <submittedName>
        <fullName evidence="7">EamA/RhaT family transporter</fullName>
    </submittedName>
</protein>
<feature type="transmembrane region" description="Helical" evidence="5">
    <location>
        <begin position="110"/>
        <end position="130"/>
    </location>
</feature>
<feature type="transmembrane region" description="Helical" evidence="5">
    <location>
        <begin position="252"/>
        <end position="274"/>
    </location>
</feature>
<name>A0A2T3J148_9GAMM</name>
<feature type="domain" description="EamA" evidence="6">
    <location>
        <begin position="138"/>
        <end position="272"/>
    </location>
</feature>
<dbReference type="InterPro" id="IPR037185">
    <property type="entry name" value="EmrE-like"/>
</dbReference>
<evidence type="ECO:0000256" key="1">
    <source>
        <dbReference type="ARBA" id="ARBA00004141"/>
    </source>
</evidence>
<evidence type="ECO:0000313" key="7">
    <source>
        <dbReference type="EMBL" id="PSU34796.1"/>
    </source>
</evidence>
<feature type="transmembrane region" description="Helical" evidence="5">
    <location>
        <begin position="200"/>
        <end position="220"/>
    </location>
</feature>
<organism evidence="7 8">
    <name type="scientific">Photobacterium lutimaris</name>
    <dbReference type="NCBI Taxonomy" id="388278"/>
    <lineage>
        <taxon>Bacteria</taxon>
        <taxon>Pseudomonadati</taxon>
        <taxon>Pseudomonadota</taxon>
        <taxon>Gammaproteobacteria</taxon>
        <taxon>Vibrionales</taxon>
        <taxon>Vibrionaceae</taxon>
        <taxon>Photobacterium</taxon>
    </lineage>
</organism>
<keyword evidence="8" id="KW-1185">Reference proteome</keyword>
<feature type="transmembrane region" description="Helical" evidence="5">
    <location>
        <begin position="136"/>
        <end position="156"/>
    </location>
</feature>
<dbReference type="Pfam" id="PF00892">
    <property type="entry name" value="EamA"/>
    <property type="match status" value="1"/>
</dbReference>
<accession>A0A2T3J148</accession>
<evidence type="ECO:0000259" key="6">
    <source>
        <dbReference type="Pfam" id="PF00892"/>
    </source>
</evidence>
<dbReference type="EMBL" id="PYMH01000002">
    <property type="protein sequence ID" value="PSU34796.1"/>
    <property type="molecule type" value="Genomic_DNA"/>
</dbReference>
<feature type="transmembrane region" description="Helical" evidence="5">
    <location>
        <begin position="168"/>
        <end position="188"/>
    </location>
</feature>
<proteinExistence type="predicted"/>
<comment type="caution">
    <text evidence="7">The sequence shown here is derived from an EMBL/GenBank/DDBJ whole genome shotgun (WGS) entry which is preliminary data.</text>
</comment>
<dbReference type="RefSeq" id="WP_107348121.1">
    <property type="nucleotide sequence ID" value="NZ_PYMH01000002.1"/>
</dbReference>
<dbReference type="Proteomes" id="UP000241222">
    <property type="component" value="Unassembled WGS sequence"/>
</dbReference>
<evidence type="ECO:0000256" key="5">
    <source>
        <dbReference type="SAM" id="Phobius"/>
    </source>
</evidence>
<dbReference type="InterPro" id="IPR050638">
    <property type="entry name" value="AA-Vitamin_Transporters"/>
</dbReference>